<dbReference type="Proteomes" id="UP000073388">
    <property type="component" value="Unassembled WGS sequence"/>
</dbReference>
<dbReference type="InterPro" id="IPR036866">
    <property type="entry name" value="RibonucZ/Hydroxyglut_hydro"/>
</dbReference>
<dbReference type="EMBL" id="FIIX01000027">
    <property type="protein sequence ID" value="CYW12182.1"/>
    <property type="molecule type" value="Genomic_DNA"/>
</dbReference>
<dbReference type="RefSeq" id="WP_228478184.1">
    <property type="nucleotide sequence ID" value="NZ_CEJM01000229.1"/>
</dbReference>
<evidence type="ECO:0000313" key="1">
    <source>
        <dbReference type="EMBL" id="CYW12182.1"/>
    </source>
</evidence>
<dbReference type="SUPFAM" id="SSF56281">
    <property type="entry name" value="Metallo-hydrolase/oxidoreductase"/>
    <property type="match status" value="1"/>
</dbReference>
<evidence type="ECO:0000313" key="2">
    <source>
        <dbReference type="Proteomes" id="UP000073388"/>
    </source>
</evidence>
<name>A0A0Z8MNB4_STRSU</name>
<organism evidence="1 2">
    <name type="scientific">Streptococcus suis</name>
    <dbReference type="NCBI Taxonomy" id="1307"/>
    <lineage>
        <taxon>Bacteria</taxon>
        <taxon>Bacillati</taxon>
        <taxon>Bacillota</taxon>
        <taxon>Bacilli</taxon>
        <taxon>Lactobacillales</taxon>
        <taxon>Streptococcaceae</taxon>
        <taxon>Streptococcus</taxon>
    </lineage>
</organism>
<accession>A0A0Z8MNB4</accession>
<reference evidence="1 2" key="1">
    <citation type="submission" date="2016-02" db="EMBL/GenBank/DDBJ databases">
        <authorList>
            <consortium name="Pathogen Informatics"/>
        </authorList>
    </citation>
    <scope>NUCLEOTIDE SEQUENCE [LARGE SCALE GENOMIC DNA]</scope>
    <source>
        <strain evidence="1 2">LSS99</strain>
    </source>
</reference>
<dbReference type="Gene3D" id="3.60.15.10">
    <property type="entry name" value="Ribonuclease Z/Hydroxyacylglutathione hydrolase-like"/>
    <property type="match status" value="1"/>
</dbReference>
<dbReference type="AlphaFoldDB" id="A0A0Z8MNB4"/>
<proteinExistence type="predicted"/>
<protein>
    <submittedName>
        <fullName evidence="1">Beta-lactamase, type II</fullName>
    </submittedName>
</protein>
<sequence length="86" mass="9883">MEKHYKLQNGTELHIFTNDESSFMVTATLIIKNGKALLVGSGFKQSEGERIVRYLQDVQLTLEKIFIIQGDPDYYFALEPIKKSFP</sequence>
<gene>
    <name evidence="1" type="ORF">ERS132461_01341</name>
</gene>